<evidence type="ECO:0000256" key="2">
    <source>
        <dbReference type="ARBA" id="ARBA00008954"/>
    </source>
</evidence>
<dbReference type="Gene3D" id="3.40.640.10">
    <property type="entry name" value="Type I PLP-dependent aspartate aminotransferase-like (Major domain)"/>
    <property type="match status" value="1"/>
</dbReference>
<dbReference type="PANTHER" id="PTHR43094">
    <property type="entry name" value="AMINOTRANSFERASE"/>
    <property type="match status" value="1"/>
</dbReference>
<dbReference type="GO" id="GO:0030170">
    <property type="term" value="F:pyridoxal phosphate binding"/>
    <property type="evidence" value="ECO:0007669"/>
    <property type="project" value="InterPro"/>
</dbReference>
<dbReference type="OrthoDB" id="5419315at2759"/>
<dbReference type="Pfam" id="PF00202">
    <property type="entry name" value="Aminotran_3"/>
    <property type="match status" value="1"/>
</dbReference>
<reference evidence="5" key="1">
    <citation type="journal article" date="2020" name="Stud. Mycol.">
        <title>101 Dothideomycetes genomes: a test case for predicting lifestyles and emergence of pathogens.</title>
        <authorList>
            <person name="Haridas S."/>
            <person name="Albert R."/>
            <person name="Binder M."/>
            <person name="Bloem J."/>
            <person name="Labutti K."/>
            <person name="Salamov A."/>
            <person name="Andreopoulos B."/>
            <person name="Baker S."/>
            <person name="Barry K."/>
            <person name="Bills G."/>
            <person name="Bluhm B."/>
            <person name="Cannon C."/>
            <person name="Castanera R."/>
            <person name="Culley D."/>
            <person name="Daum C."/>
            <person name="Ezra D."/>
            <person name="Gonzalez J."/>
            <person name="Henrissat B."/>
            <person name="Kuo A."/>
            <person name="Liang C."/>
            <person name="Lipzen A."/>
            <person name="Lutzoni F."/>
            <person name="Magnuson J."/>
            <person name="Mondo S."/>
            <person name="Nolan M."/>
            <person name="Ohm R."/>
            <person name="Pangilinan J."/>
            <person name="Park H.-J."/>
            <person name="Ramirez L."/>
            <person name="Alfaro M."/>
            <person name="Sun H."/>
            <person name="Tritt A."/>
            <person name="Yoshinaga Y."/>
            <person name="Zwiers L.-H."/>
            <person name="Turgeon B."/>
            <person name="Goodwin S."/>
            <person name="Spatafora J."/>
            <person name="Crous P."/>
            <person name="Grigoriev I."/>
        </authorList>
    </citation>
    <scope>NUCLEOTIDE SEQUENCE</scope>
    <source>
        <strain evidence="5">CBS 109.77</strain>
    </source>
</reference>
<dbReference type="SUPFAM" id="SSF53383">
    <property type="entry name" value="PLP-dependent transferases"/>
    <property type="match status" value="1"/>
</dbReference>
<dbReference type="CDD" id="cd00610">
    <property type="entry name" value="OAT_like"/>
    <property type="match status" value="1"/>
</dbReference>
<evidence type="ECO:0000313" key="5">
    <source>
        <dbReference type="EMBL" id="KAF2798525.1"/>
    </source>
</evidence>
<dbReference type="FunFam" id="3.40.640.10:FF:000004">
    <property type="entry name" value="Acetylornithine aminotransferase"/>
    <property type="match status" value="1"/>
</dbReference>
<accession>A0A6A6XRC7</accession>
<comment type="similarity">
    <text evidence="2 4">Belongs to the class-III pyridoxal-phosphate-dependent aminotransferase family.</text>
</comment>
<dbReference type="InterPro" id="IPR015421">
    <property type="entry name" value="PyrdxlP-dep_Trfase_major"/>
</dbReference>
<dbReference type="AlphaFoldDB" id="A0A6A6XRC7"/>
<dbReference type="InterPro" id="IPR015422">
    <property type="entry name" value="PyrdxlP-dep_Trfase_small"/>
</dbReference>
<sequence length="471" mass="51206">MAPHAHDIQIGANGVHHVEKAQKNEQYSSVLHQQVKQQPPKIASGKGNYLLSSTGASIFDASCGAAVACLGHGNERVKDAIVRQLDQVAYCYLPFFTTEPAERLAREIVDSTDGRMEKVFIVSSGTEANEAAMKIARQYFTELPEPQLTRTKFIGRKQSYHGNTLGSLSIGYHKARRAIYEPILSQNTSQVSPCYPYRDQKDGETTEQYVARLVEELELEFQKLGPETVCAFIAETMSGTSLGFVPPAPGYLKAMKEVCSRHGALFILDEVMVGMGRTGTLHAWEQEDVVPDLQTVAKGLGAGFIPIGALIVGKKVADTLFKGSGAFVHSQTYQGHPVACAAAYEVQQIIKEEKLLENTAAMGEKLGKLLKERIGDHKNVGDIRGRGLAWGIEFVEDKVSKKPFPPEKKISTLIHLAGLQAEHGISFIPGSGSADGRSGDVILISPAYNVTAEDVEMIVEKTEKVVRGILG</sequence>
<keyword evidence="5" id="KW-0808">Transferase</keyword>
<protein>
    <submittedName>
        <fullName evidence="5">PLP-dependent transferase</fullName>
    </submittedName>
</protein>
<organism evidence="5 6">
    <name type="scientific">Melanomma pulvis-pyrius CBS 109.77</name>
    <dbReference type="NCBI Taxonomy" id="1314802"/>
    <lineage>
        <taxon>Eukaryota</taxon>
        <taxon>Fungi</taxon>
        <taxon>Dikarya</taxon>
        <taxon>Ascomycota</taxon>
        <taxon>Pezizomycotina</taxon>
        <taxon>Dothideomycetes</taxon>
        <taxon>Pleosporomycetidae</taxon>
        <taxon>Pleosporales</taxon>
        <taxon>Melanommataceae</taxon>
        <taxon>Melanomma</taxon>
    </lineage>
</organism>
<evidence type="ECO:0000256" key="4">
    <source>
        <dbReference type="RuleBase" id="RU003560"/>
    </source>
</evidence>
<proteinExistence type="inferred from homology"/>
<dbReference type="InterPro" id="IPR015424">
    <property type="entry name" value="PyrdxlP-dep_Trfase"/>
</dbReference>
<comment type="cofactor">
    <cofactor evidence="1">
        <name>pyridoxal 5'-phosphate</name>
        <dbReference type="ChEBI" id="CHEBI:597326"/>
    </cofactor>
</comment>
<dbReference type="GO" id="GO:0008483">
    <property type="term" value="F:transaminase activity"/>
    <property type="evidence" value="ECO:0007669"/>
    <property type="project" value="InterPro"/>
</dbReference>
<evidence type="ECO:0000256" key="1">
    <source>
        <dbReference type="ARBA" id="ARBA00001933"/>
    </source>
</evidence>
<dbReference type="GO" id="GO:0005829">
    <property type="term" value="C:cytosol"/>
    <property type="evidence" value="ECO:0007669"/>
    <property type="project" value="TreeGrafter"/>
</dbReference>
<dbReference type="EMBL" id="MU001782">
    <property type="protein sequence ID" value="KAF2798525.1"/>
    <property type="molecule type" value="Genomic_DNA"/>
</dbReference>
<dbReference type="Proteomes" id="UP000799757">
    <property type="component" value="Unassembled WGS sequence"/>
</dbReference>
<name>A0A6A6XRC7_9PLEO</name>
<dbReference type="PANTHER" id="PTHR43094:SF1">
    <property type="entry name" value="AMINOTRANSFERASE CLASS-III"/>
    <property type="match status" value="1"/>
</dbReference>
<gene>
    <name evidence="5" type="ORF">K505DRAFT_233115</name>
</gene>
<dbReference type="NCBIfam" id="NF005685">
    <property type="entry name" value="PRK07483.1"/>
    <property type="match status" value="1"/>
</dbReference>
<evidence type="ECO:0000313" key="6">
    <source>
        <dbReference type="Proteomes" id="UP000799757"/>
    </source>
</evidence>
<dbReference type="Gene3D" id="3.90.1150.10">
    <property type="entry name" value="Aspartate Aminotransferase, domain 1"/>
    <property type="match status" value="1"/>
</dbReference>
<evidence type="ECO:0000256" key="3">
    <source>
        <dbReference type="ARBA" id="ARBA00022898"/>
    </source>
</evidence>
<dbReference type="InterPro" id="IPR005814">
    <property type="entry name" value="Aminotrans_3"/>
</dbReference>
<keyword evidence="6" id="KW-1185">Reference proteome</keyword>
<keyword evidence="3 4" id="KW-0663">Pyridoxal phosphate</keyword>